<evidence type="ECO:0000313" key="3">
    <source>
        <dbReference type="Proteomes" id="UP000257109"/>
    </source>
</evidence>
<accession>A0A371GDC5</accession>
<gene>
    <name evidence="2" type="ORF">CR513_29821</name>
</gene>
<name>A0A371GDC5_MUCPR</name>
<dbReference type="EMBL" id="QJKJ01005906">
    <property type="protein sequence ID" value="RDX88565.1"/>
    <property type="molecule type" value="Genomic_DNA"/>
</dbReference>
<dbReference type="InterPro" id="IPR013103">
    <property type="entry name" value="RVT_2"/>
</dbReference>
<dbReference type="Pfam" id="PF07727">
    <property type="entry name" value="RVT_2"/>
    <property type="match status" value="1"/>
</dbReference>
<evidence type="ECO:0000313" key="2">
    <source>
        <dbReference type="EMBL" id="RDX88565.1"/>
    </source>
</evidence>
<evidence type="ECO:0000259" key="1">
    <source>
        <dbReference type="Pfam" id="PF07727"/>
    </source>
</evidence>
<sequence>MTLLLEVEPKNIEEKNDIWKLVSPPNDKSIVGTMWIFRNKLDRMSDTFPNHVFKLKNALYGLKQAPRAWYEKMSLFLVTNGFQREKLYATLFCNNYDSHFVIIQIYVDEIIFGATNDSLYEEFFELMQKEFEMNMIGE</sequence>
<comment type="caution">
    <text evidence="2">The sequence shown here is derived from an EMBL/GenBank/DDBJ whole genome shotgun (WGS) entry which is preliminary data.</text>
</comment>
<reference evidence="2" key="1">
    <citation type="submission" date="2018-05" db="EMBL/GenBank/DDBJ databases">
        <title>Draft genome of Mucuna pruriens seed.</title>
        <authorList>
            <person name="Nnadi N.E."/>
            <person name="Vos R."/>
            <person name="Hasami M.H."/>
            <person name="Devisetty U.K."/>
            <person name="Aguiy J.C."/>
        </authorList>
    </citation>
    <scope>NUCLEOTIDE SEQUENCE [LARGE SCALE GENOMIC DNA]</scope>
    <source>
        <strain evidence="2">JCA_2017</strain>
    </source>
</reference>
<keyword evidence="3" id="KW-1185">Reference proteome</keyword>
<proteinExistence type="predicted"/>
<dbReference type="AlphaFoldDB" id="A0A371GDC5"/>
<dbReference type="OrthoDB" id="1740642at2759"/>
<feature type="domain" description="Reverse transcriptase Ty1/copia-type" evidence="1">
    <location>
        <begin position="46"/>
        <end position="137"/>
    </location>
</feature>
<feature type="non-terminal residue" evidence="2">
    <location>
        <position position="1"/>
    </location>
</feature>
<organism evidence="2 3">
    <name type="scientific">Mucuna pruriens</name>
    <name type="common">Velvet bean</name>
    <name type="synonym">Dolichos pruriens</name>
    <dbReference type="NCBI Taxonomy" id="157652"/>
    <lineage>
        <taxon>Eukaryota</taxon>
        <taxon>Viridiplantae</taxon>
        <taxon>Streptophyta</taxon>
        <taxon>Embryophyta</taxon>
        <taxon>Tracheophyta</taxon>
        <taxon>Spermatophyta</taxon>
        <taxon>Magnoliopsida</taxon>
        <taxon>eudicotyledons</taxon>
        <taxon>Gunneridae</taxon>
        <taxon>Pentapetalae</taxon>
        <taxon>rosids</taxon>
        <taxon>fabids</taxon>
        <taxon>Fabales</taxon>
        <taxon>Fabaceae</taxon>
        <taxon>Papilionoideae</taxon>
        <taxon>50 kb inversion clade</taxon>
        <taxon>NPAAA clade</taxon>
        <taxon>indigoferoid/millettioid clade</taxon>
        <taxon>Phaseoleae</taxon>
        <taxon>Mucuna</taxon>
    </lineage>
</organism>
<dbReference type="Proteomes" id="UP000257109">
    <property type="component" value="Unassembled WGS sequence"/>
</dbReference>
<protein>
    <recommendedName>
        <fullName evidence="1">Reverse transcriptase Ty1/copia-type domain-containing protein</fullName>
    </recommendedName>
</protein>